<sequence length="366" mass="40771">MIPPRRTHVNRGPMAGQRRRVRVFQSLRLGGFWARLQAPFRVASVLLWPWLRARLSLRALTLLSGPAAAPAGRGCVVVAAHHGDHAMADAFLAHHGRLGARHYVFLDLSRDGGLAAHLGDRPGCAVWRPRDPARVGEAPVWLNGLRARYATGRWCLSLDTTDAFVFFRCEDRRLADFTEFLDSESRHHVYALVVELYGDRPAAELAADGVQPAALDRFDAFGFVTLDPGRLRNVIVRGGLQRRTLHRSRPRQSPALNRVPLVKWQWFYGYVAGTRLVMPAYLNNPHTPWHSSPTACILRYALLARPETLETAARHEAAVTVKDGGLAAYPGLARLRDAAPLQEASRRYGTTRDLVDAGLLNPGQWF</sequence>
<reference evidence="1 2" key="1">
    <citation type="submission" date="2018-09" db="EMBL/GenBank/DDBJ databases">
        <authorList>
            <person name="Grouzdev D.S."/>
            <person name="Krutkina M.S."/>
        </authorList>
    </citation>
    <scope>NUCLEOTIDE SEQUENCE [LARGE SCALE GENOMIC DNA]</scope>
    <source>
        <strain evidence="1 2">RmlP001</strain>
    </source>
</reference>
<gene>
    <name evidence="1" type="ORF">D3272_18475</name>
</gene>
<evidence type="ECO:0000313" key="1">
    <source>
        <dbReference type="EMBL" id="RYB03056.1"/>
    </source>
</evidence>
<reference evidence="1 2" key="2">
    <citation type="submission" date="2019-02" db="EMBL/GenBank/DDBJ databases">
        <title>'Lichenibacterium ramalinii' gen. nov. sp. nov., 'Lichenibacterium minor' gen. nov. sp. nov.</title>
        <authorList>
            <person name="Pankratov T."/>
        </authorList>
    </citation>
    <scope>NUCLEOTIDE SEQUENCE [LARGE SCALE GENOMIC DNA]</scope>
    <source>
        <strain evidence="1 2">RmlP001</strain>
    </source>
</reference>
<evidence type="ECO:0000313" key="2">
    <source>
        <dbReference type="Proteomes" id="UP000289411"/>
    </source>
</evidence>
<protein>
    <submittedName>
        <fullName evidence="1">Glycosyltransferase family 2 protein</fullName>
    </submittedName>
</protein>
<name>A0A4Q2R8Z4_9HYPH</name>
<dbReference type="EMBL" id="QYBC01000016">
    <property type="protein sequence ID" value="RYB03056.1"/>
    <property type="molecule type" value="Genomic_DNA"/>
</dbReference>
<dbReference type="Pfam" id="PF13704">
    <property type="entry name" value="Glyco_tranf_2_4"/>
    <property type="match status" value="1"/>
</dbReference>
<dbReference type="AlphaFoldDB" id="A0A4Q2R8Z4"/>
<comment type="caution">
    <text evidence="1">The sequence shown here is derived from an EMBL/GenBank/DDBJ whole genome shotgun (WGS) entry which is preliminary data.</text>
</comment>
<dbReference type="RefSeq" id="WP_129220692.1">
    <property type="nucleotide sequence ID" value="NZ_QYBC01000016.1"/>
</dbReference>
<organism evidence="1 2">
    <name type="scientific">Lichenibacterium ramalinae</name>
    <dbReference type="NCBI Taxonomy" id="2316527"/>
    <lineage>
        <taxon>Bacteria</taxon>
        <taxon>Pseudomonadati</taxon>
        <taxon>Pseudomonadota</taxon>
        <taxon>Alphaproteobacteria</taxon>
        <taxon>Hyphomicrobiales</taxon>
        <taxon>Lichenihabitantaceae</taxon>
        <taxon>Lichenibacterium</taxon>
    </lineage>
</organism>
<proteinExistence type="predicted"/>
<keyword evidence="2" id="KW-1185">Reference proteome</keyword>
<keyword evidence="1" id="KW-0808">Transferase</keyword>
<dbReference type="Proteomes" id="UP000289411">
    <property type="component" value="Unassembled WGS sequence"/>
</dbReference>
<accession>A0A4Q2R8Z4</accession>
<dbReference type="GO" id="GO:0016740">
    <property type="term" value="F:transferase activity"/>
    <property type="evidence" value="ECO:0007669"/>
    <property type="project" value="UniProtKB-KW"/>
</dbReference>
<dbReference type="OrthoDB" id="3010234at2"/>